<protein>
    <submittedName>
        <fullName evidence="2">Uncharacterized protein</fullName>
    </submittedName>
</protein>
<reference evidence="2" key="1">
    <citation type="journal article" date="2014" name="Front. Microbiol.">
        <title>High frequency of phylogenetically diverse reductive dehalogenase-homologous genes in deep subseafloor sedimentary metagenomes.</title>
        <authorList>
            <person name="Kawai M."/>
            <person name="Futagami T."/>
            <person name="Toyoda A."/>
            <person name="Takaki Y."/>
            <person name="Nishi S."/>
            <person name="Hori S."/>
            <person name="Arai W."/>
            <person name="Tsubouchi T."/>
            <person name="Morono Y."/>
            <person name="Uchiyama I."/>
            <person name="Ito T."/>
            <person name="Fujiyama A."/>
            <person name="Inagaki F."/>
            <person name="Takami H."/>
        </authorList>
    </citation>
    <scope>NUCLEOTIDE SEQUENCE</scope>
    <source>
        <strain evidence="2">Expedition CK06-06</strain>
    </source>
</reference>
<feature type="transmembrane region" description="Helical" evidence="1">
    <location>
        <begin position="20"/>
        <end position="36"/>
    </location>
</feature>
<keyword evidence="1" id="KW-0472">Membrane</keyword>
<proteinExistence type="predicted"/>
<name>X1FIV8_9ZZZZ</name>
<keyword evidence="1" id="KW-0812">Transmembrane</keyword>
<keyword evidence="1" id="KW-1133">Transmembrane helix</keyword>
<sequence>EGIELVVVLHPIPPSETSHPSFFVMFFYLFLLGDFFENGKVFVLNQPLLFRL</sequence>
<evidence type="ECO:0000313" key="2">
    <source>
        <dbReference type="EMBL" id="GAH29329.1"/>
    </source>
</evidence>
<organism evidence="2">
    <name type="scientific">marine sediment metagenome</name>
    <dbReference type="NCBI Taxonomy" id="412755"/>
    <lineage>
        <taxon>unclassified sequences</taxon>
        <taxon>metagenomes</taxon>
        <taxon>ecological metagenomes</taxon>
    </lineage>
</organism>
<dbReference type="AlphaFoldDB" id="X1FIV8"/>
<gene>
    <name evidence="2" type="ORF">S01H4_66999</name>
</gene>
<accession>X1FIV8</accession>
<dbReference type="EMBL" id="BART01041833">
    <property type="protein sequence ID" value="GAH29329.1"/>
    <property type="molecule type" value="Genomic_DNA"/>
</dbReference>
<feature type="non-terminal residue" evidence="2">
    <location>
        <position position="1"/>
    </location>
</feature>
<feature type="non-terminal residue" evidence="2">
    <location>
        <position position="52"/>
    </location>
</feature>
<evidence type="ECO:0000256" key="1">
    <source>
        <dbReference type="SAM" id="Phobius"/>
    </source>
</evidence>
<comment type="caution">
    <text evidence="2">The sequence shown here is derived from an EMBL/GenBank/DDBJ whole genome shotgun (WGS) entry which is preliminary data.</text>
</comment>